<evidence type="ECO:0000256" key="1">
    <source>
        <dbReference type="SAM" id="Phobius"/>
    </source>
</evidence>
<sequence>MESFERMYSMILESPAIVIFLVFALLLVNYLFNRNAIKKKKYILEKITQSDDDVSLDVKVAHSSRTFGAARVSWHRAEIIFSRNTIFYFAYSKLGPIRIYKNVMQLYIPGVNLQEQLVKDKFAPIQSIKFIKDKVIIKFAWSSPLIKSTLTLKGIDHEDTIQAIKKQLDLDALQPM</sequence>
<comment type="caution">
    <text evidence="2">The sequence shown here is derived from an EMBL/GenBank/DDBJ whole genome shotgun (WGS) entry which is preliminary data.</text>
</comment>
<protein>
    <submittedName>
        <fullName evidence="2">Uncharacterized protein</fullName>
    </submittedName>
</protein>
<evidence type="ECO:0000313" key="3">
    <source>
        <dbReference type="Proteomes" id="UP000738517"/>
    </source>
</evidence>
<organism evidence="2 3">
    <name type="scientific">Photobacterium alginatilyticum</name>
    <dbReference type="NCBI Taxonomy" id="1775171"/>
    <lineage>
        <taxon>Bacteria</taxon>
        <taxon>Pseudomonadati</taxon>
        <taxon>Pseudomonadota</taxon>
        <taxon>Gammaproteobacteria</taxon>
        <taxon>Vibrionales</taxon>
        <taxon>Vibrionaceae</taxon>
        <taxon>Photobacterium</taxon>
    </lineage>
</organism>
<reference evidence="2 3" key="1">
    <citation type="journal article" date="2017" name="Int. J. Syst. Evol. Microbiol.">
        <title>Photobacterium alginatilyticum sp. nov., a marine bacterium isolated from bottom seawater.</title>
        <authorList>
            <person name="Wang X."/>
            <person name="Wang Y."/>
            <person name="Yang X."/>
            <person name="Sun H."/>
            <person name="Li B."/>
            <person name="Zhang X.H."/>
        </authorList>
    </citation>
    <scope>NUCLEOTIDE SEQUENCE [LARGE SCALE GENOMIC DNA]</scope>
    <source>
        <strain evidence="2 3">P03D4</strain>
    </source>
</reference>
<accession>A0ABW9YRD0</accession>
<keyword evidence="1" id="KW-0472">Membrane</keyword>
<proteinExistence type="predicted"/>
<keyword evidence="1" id="KW-1133">Transmembrane helix</keyword>
<feature type="transmembrane region" description="Helical" evidence="1">
    <location>
        <begin position="12"/>
        <end position="32"/>
    </location>
</feature>
<evidence type="ECO:0000313" key="2">
    <source>
        <dbReference type="EMBL" id="NBI56263.1"/>
    </source>
</evidence>
<name>A0ABW9YRD0_9GAMM</name>
<dbReference type="EMBL" id="RSEJ01000063">
    <property type="protein sequence ID" value="NBI56263.1"/>
    <property type="molecule type" value="Genomic_DNA"/>
</dbReference>
<keyword evidence="1" id="KW-0812">Transmembrane</keyword>
<keyword evidence="3" id="KW-1185">Reference proteome</keyword>
<gene>
    <name evidence="2" type="ORF">EIZ48_27650</name>
</gene>
<dbReference type="Proteomes" id="UP000738517">
    <property type="component" value="Unassembled WGS sequence"/>
</dbReference>
<dbReference type="RefSeq" id="WP_160658537.1">
    <property type="nucleotide sequence ID" value="NZ_RSEJ01000063.1"/>
</dbReference>